<dbReference type="SUPFAM" id="SSF54631">
    <property type="entry name" value="CBS-domain pair"/>
    <property type="match status" value="1"/>
</dbReference>
<evidence type="ECO:0000313" key="5">
    <source>
        <dbReference type="Proteomes" id="UP000008138"/>
    </source>
</evidence>
<proteinExistence type="predicted"/>
<dbReference type="Proteomes" id="UP000008138">
    <property type="component" value="Chromosome"/>
</dbReference>
<feature type="domain" description="CBS" evidence="3">
    <location>
        <begin position="7"/>
        <end position="66"/>
    </location>
</feature>
<protein>
    <submittedName>
        <fullName evidence="4">Signal-transduction protein</fullName>
    </submittedName>
</protein>
<dbReference type="SMART" id="SM00116">
    <property type="entry name" value="CBS"/>
    <property type="match status" value="2"/>
</dbReference>
<dbReference type="Pfam" id="PF00571">
    <property type="entry name" value="CBS"/>
    <property type="match status" value="2"/>
</dbReference>
<dbReference type="eggNOG" id="arCOG00631">
    <property type="taxonomic scope" value="Archaea"/>
</dbReference>
<dbReference type="HOGENOM" id="CLU_040681_12_1_2"/>
<dbReference type="InterPro" id="IPR000644">
    <property type="entry name" value="CBS_dom"/>
</dbReference>
<sequence length="142" mass="15745">MSVAQFASTDVVKATPDITIKDAAKILREHNIGLLVLVDREDRSKVVGVVSERDIVRAVAEGVDPSRPVLDIATRSVISVEADDPLNKAAELMRRHNIRHVVVLKDGKLYGVLSIRDLVYEDHALRVIAGYDEWTFERGMSA</sequence>
<dbReference type="EMBL" id="CP002590">
    <property type="protein sequence ID" value="AEA12833.1"/>
    <property type="molecule type" value="Genomic_DNA"/>
</dbReference>
<feature type="domain" description="CBS" evidence="3">
    <location>
        <begin position="73"/>
        <end position="133"/>
    </location>
</feature>
<dbReference type="KEGG" id="tuz:TUZN_1357"/>
<accession>F2L197</accession>
<dbReference type="PANTHER" id="PTHR43080">
    <property type="entry name" value="CBS DOMAIN-CONTAINING PROTEIN CBSX3, MITOCHONDRIAL"/>
    <property type="match status" value="1"/>
</dbReference>
<name>F2L197_THEU7</name>
<evidence type="ECO:0000313" key="4">
    <source>
        <dbReference type="EMBL" id="AEA12833.1"/>
    </source>
</evidence>
<dbReference type="PANTHER" id="PTHR43080:SF2">
    <property type="entry name" value="CBS DOMAIN-CONTAINING PROTEIN"/>
    <property type="match status" value="1"/>
</dbReference>
<dbReference type="InterPro" id="IPR046342">
    <property type="entry name" value="CBS_dom_sf"/>
</dbReference>
<dbReference type="STRING" id="999630.TUZN_1357"/>
<dbReference type="GeneID" id="10360884"/>
<dbReference type="RefSeq" id="WP_013680169.1">
    <property type="nucleotide sequence ID" value="NC_015315.1"/>
</dbReference>
<gene>
    <name evidence="4" type="ordered locus">TUZN_1357</name>
</gene>
<evidence type="ECO:0000256" key="1">
    <source>
        <dbReference type="ARBA" id="ARBA00023122"/>
    </source>
</evidence>
<dbReference type="AlphaFoldDB" id="F2L197"/>
<reference evidence="4 5" key="1">
    <citation type="journal article" date="2011" name="J. Bacteriol.">
        <title>Complete genome sequence of the thermoacidophilic crenarchaeon Thermoproteus uzoniensis 768-20.</title>
        <authorList>
            <person name="Mardanov A.V."/>
            <person name="Gumerov V.M."/>
            <person name="Beletsky A.V."/>
            <person name="Prokofeva M.I."/>
            <person name="Bonch-Osmolovskaya E.A."/>
            <person name="Ravin N.V."/>
            <person name="Skryabin K.G."/>
        </authorList>
    </citation>
    <scope>NUCLEOTIDE SEQUENCE [LARGE SCALE GENOMIC DNA]</scope>
    <source>
        <strain evidence="4 5">768-20</strain>
    </source>
</reference>
<keyword evidence="1 2" id="KW-0129">CBS domain</keyword>
<evidence type="ECO:0000256" key="2">
    <source>
        <dbReference type="PROSITE-ProRule" id="PRU00703"/>
    </source>
</evidence>
<reference key="2">
    <citation type="submission" date="2011-03" db="EMBL/GenBank/DDBJ databases">
        <title>Complete genome sequence of the thermoacidophilic crenarchaeon Thermoproteus uzoniensis 768-20.</title>
        <authorList>
            <person name="Mardanov A.V."/>
            <person name="Gumerov V.M."/>
            <person name="Beletsky A.V."/>
            <person name="Prokofeva M.I."/>
            <person name="Bonch-Osmolovskaya E.A."/>
            <person name="Ravin N.V."/>
            <person name="Skryabin K.G."/>
        </authorList>
    </citation>
    <scope>NUCLEOTIDE SEQUENCE</scope>
    <source>
        <strain>768-20</strain>
    </source>
</reference>
<dbReference type="Gene3D" id="3.10.580.10">
    <property type="entry name" value="CBS-domain"/>
    <property type="match status" value="1"/>
</dbReference>
<evidence type="ECO:0000259" key="3">
    <source>
        <dbReference type="PROSITE" id="PS51371"/>
    </source>
</evidence>
<dbReference type="InterPro" id="IPR051257">
    <property type="entry name" value="Diverse_CBS-Domain"/>
</dbReference>
<dbReference type="PROSITE" id="PS51371">
    <property type="entry name" value="CBS"/>
    <property type="match status" value="2"/>
</dbReference>
<keyword evidence="5" id="KW-1185">Reference proteome</keyword>
<dbReference type="CDD" id="cd09836">
    <property type="entry name" value="CBS_pair_arch"/>
    <property type="match status" value="1"/>
</dbReference>
<dbReference type="OrthoDB" id="43333at2157"/>
<organism evidence="4 5">
    <name type="scientific">Thermoproteus uzoniensis (strain 768-20)</name>
    <dbReference type="NCBI Taxonomy" id="999630"/>
    <lineage>
        <taxon>Archaea</taxon>
        <taxon>Thermoproteota</taxon>
        <taxon>Thermoprotei</taxon>
        <taxon>Thermoproteales</taxon>
        <taxon>Thermoproteaceae</taxon>
        <taxon>Thermoproteus</taxon>
    </lineage>
</organism>